<dbReference type="EMBL" id="LZEX01000003">
    <property type="protein sequence ID" value="OBU10517.1"/>
    <property type="molecule type" value="Genomic_DNA"/>
</dbReference>
<accession>A0A1B8HMD1</accession>
<evidence type="ECO:0000313" key="1">
    <source>
        <dbReference type="EMBL" id="OBU10517.1"/>
    </source>
</evidence>
<name>A0A1B8HMD1_9GAMM</name>
<dbReference type="AlphaFoldDB" id="A0A1B8HMD1"/>
<gene>
    <name evidence="1" type="ORF">AYY17_15315</name>
</gene>
<comment type="caution">
    <text evidence="1">The sequence shown here is derived from an EMBL/GenBank/DDBJ whole genome shotgun (WGS) entry which is preliminary data.</text>
</comment>
<protein>
    <submittedName>
        <fullName evidence="1">Uncharacterized protein</fullName>
    </submittedName>
</protein>
<proteinExistence type="predicted"/>
<reference evidence="1 2" key="1">
    <citation type="submission" date="2016-06" db="EMBL/GenBank/DDBJ databases">
        <authorList>
            <person name="Kjaerup R.B."/>
            <person name="Dalgaard T.S."/>
            <person name="Juul-Madsen H.R."/>
        </authorList>
    </citation>
    <scope>NUCLEOTIDE SEQUENCE [LARGE SCALE GENOMIC DNA]</scope>
    <source>
        <strain evidence="1 2">GCSL-Mp3</strain>
    </source>
</reference>
<sequence>MRYVTSDNSYTTTFPIAVRNVLMEIVPVDEEDYSRGSDLRDGHGVVINEETYIDINHRFADLEGEVRTLLAMNRNSVGIEQSNDPDFPWFSVNQALLMNLAFDLNRVIHTSLYLDLFKKNAFCAQMLVSIVEMAKAVFADDGNPDVFKDTIFGGIYSRFSNGLKTRLFN</sequence>
<dbReference type="RefSeq" id="WP_067421698.1">
    <property type="nucleotide sequence ID" value="NZ_LZEX01000003.1"/>
</dbReference>
<evidence type="ECO:0000313" key="2">
    <source>
        <dbReference type="Proteomes" id="UP000092247"/>
    </source>
</evidence>
<organism evidence="1 2">
    <name type="scientific">Morganella psychrotolerans</name>
    <dbReference type="NCBI Taxonomy" id="368603"/>
    <lineage>
        <taxon>Bacteria</taxon>
        <taxon>Pseudomonadati</taxon>
        <taxon>Pseudomonadota</taxon>
        <taxon>Gammaproteobacteria</taxon>
        <taxon>Enterobacterales</taxon>
        <taxon>Morganellaceae</taxon>
        <taxon>Morganella</taxon>
    </lineage>
</organism>
<dbReference type="GeneID" id="79718843"/>
<dbReference type="Proteomes" id="UP000092247">
    <property type="component" value="Unassembled WGS sequence"/>
</dbReference>